<name>A0A0D8XKC6_DICVI</name>
<dbReference type="PANTHER" id="PTHR48438">
    <property type="entry name" value="ALPHA-(1,3)-FUCOSYLTRANSFERASE C-RELATED"/>
    <property type="match status" value="1"/>
</dbReference>
<dbReference type="InterPro" id="IPR055270">
    <property type="entry name" value="Glyco_tran_10_C"/>
</dbReference>
<sequence length="322" mass="37040">MRRRILKRSDILSMMIISAAISMGVTIIVFVVYRVEQQTSTTIQPQVIPVIVAWTGFFSDSLKTPLLKTLENCPLKCDFIDRTEQKLYNLSASAYVFHGRDMNVADLPAQHSNHLNVLMLMESPYHTGSAIHQVPSNYFNATITYRTDSRYFHPYGRFVPRSENDKTDDIITDEQLSAAVHKKTKGSLIFISNCNTPSKREHLIRKLMKVTPVTIRGQCEKIFDNNDDTKSSLCQDDCDDDSLIANHRFYLSFENSICNDYVTEKFFLRISQILLPIVIKRKIYEDANIPHKSFIALDDFNSMEELGDYLNVLRINDTAYLK</sequence>
<evidence type="ECO:0000256" key="12">
    <source>
        <dbReference type="RuleBase" id="RU003832"/>
    </source>
</evidence>
<evidence type="ECO:0000256" key="10">
    <source>
        <dbReference type="ARBA" id="ARBA00023136"/>
    </source>
</evidence>
<dbReference type="FunFam" id="3.40.50.11660:FF:000002">
    <property type="entry name" value="Alpha-(1,3)-fucosyltransferase"/>
    <property type="match status" value="1"/>
</dbReference>
<keyword evidence="16" id="KW-1185">Reference proteome</keyword>
<dbReference type="Pfam" id="PF17039">
    <property type="entry name" value="Glyco_tran_10_N"/>
    <property type="match status" value="1"/>
</dbReference>
<protein>
    <recommendedName>
        <fullName evidence="12">Fucosyltransferase</fullName>
        <ecNumber evidence="12">2.4.1.-</ecNumber>
    </recommendedName>
</protein>
<feature type="transmembrane region" description="Helical" evidence="12">
    <location>
        <begin position="12"/>
        <end position="33"/>
    </location>
</feature>
<evidence type="ECO:0000256" key="5">
    <source>
        <dbReference type="ARBA" id="ARBA00022679"/>
    </source>
</evidence>
<dbReference type="STRING" id="29172.A0A0D8XKC6"/>
<evidence type="ECO:0000256" key="8">
    <source>
        <dbReference type="ARBA" id="ARBA00022989"/>
    </source>
</evidence>
<evidence type="ECO:0000256" key="3">
    <source>
        <dbReference type="ARBA" id="ARBA00008919"/>
    </source>
</evidence>
<reference evidence="15 16" key="1">
    <citation type="submission" date="2013-11" db="EMBL/GenBank/DDBJ databases">
        <title>Draft genome of the bovine lungworm Dictyocaulus viviparus.</title>
        <authorList>
            <person name="Mitreva M."/>
        </authorList>
    </citation>
    <scope>NUCLEOTIDE SEQUENCE [LARGE SCALE GENOMIC DNA]</scope>
    <source>
        <strain evidence="15 16">HannoverDv2000</strain>
    </source>
</reference>
<keyword evidence="5 12" id="KW-0808">Transferase</keyword>
<comment type="similarity">
    <text evidence="3 12">Belongs to the glycosyltransferase 10 family.</text>
</comment>
<dbReference type="Proteomes" id="UP000053766">
    <property type="component" value="Unassembled WGS sequence"/>
</dbReference>
<dbReference type="InterPro" id="IPR031481">
    <property type="entry name" value="Glyco_tran_10_N"/>
</dbReference>
<gene>
    <name evidence="15" type="ORF">DICVIV_08923</name>
</gene>
<evidence type="ECO:0000259" key="13">
    <source>
        <dbReference type="Pfam" id="PF00852"/>
    </source>
</evidence>
<evidence type="ECO:0000256" key="2">
    <source>
        <dbReference type="ARBA" id="ARBA00004922"/>
    </source>
</evidence>
<reference evidence="16" key="2">
    <citation type="journal article" date="2016" name="Sci. Rep.">
        <title>Dictyocaulus viviparus genome, variome and transcriptome elucidate lungworm biology and support future intervention.</title>
        <authorList>
            <person name="McNulty S.N."/>
            <person name="Strube C."/>
            <person name="Rosa B.A."/>
            <person name="Martin J.C."/>
            <person name="Tyagi R."/>
            <person name="Choi Y.J."/>
            <person name="Wang Q."/>
            <person name="Hallsworth Pepin K."/>
            <person name="Zhang X."/>
            <person name="Ozersky P."/>
            <person name="Wilson R.K."/>
            <person name="Sternberg P.W."/>
            <person name="Gasser R.B."/>
            <person name="Mitreva M."/>
        </authorList>
    </citation>
    <scope>NUCLEOTIDE SEQUENCE [LARGE SCALE GENOMIC DNA]</scope>
    <source>
        <strain evidence="16">HannoverDv2000</strain>
    </source>
</reference>
<keyword evidence="8 12" id="KW-1133">Transmembrane helix</keyword>
<dbReference type="SUPFAM" id="SSF53756">
    <property type="entry name" value="UDP-Glycosyltransferase/glycogen phosphorylase"/>
    <property type="match status" value="1"/>
</dbReference>
<evidence type="ECO:0000256" key="6">
    <source>
        <dbReference type="ARBA" id="ARBA00022692"/>
    </source>
</evidence>
<feature type="domain" description="Fucosyltransferase C-terminal" evidence="13">
    <location>
        <begin position="181"/>
        <end position="322"/>
    </location>
</feature>
<evidence type="ECO:0000256" key="7">
    <source>
        <dbReference type="ARBA" id="ARBA00022968"/>
    </source>
</evidence>
<keyword evidence="9 12" id="KW-0333">Golgi apparatus</keyword>
<accession>A0A0D8XKC6</accession>
<dbReference type="OrthoDB" id="5790915at2759"/>
<keyword evidence="11" id="KW-0325">Glycoprotein</keyword>
<dbReference type="GO" id="GO:0008417">
    <property type="term" value="F:fucosyltransferase activity"/>
    <property type="evidence" value="ECO:0007669"/>
    <property type="project" value="InterPro"/>
</dbReference>
<proteinExistence type="inferred from homology"/>
<keyword evidence="10 12" id="KW-0472">Membrane</keyword>
<dbReference type="EMBL" id="KN716432">
    <property type="protein sequence ID" value="KJH45025.1"/>
    <property type="molecule type" value="Genomic_DNA"/>
</dbReference>
<dbReference type="Gene3D" id="3.40.50.11660">
    <property type="entry name" value="Glycosyl transferase family 10, C-terminal domain"/>
    <property type="match status" value="1"/>
</dbReference>
<feature type="domain" description="Fucosyltransferase N-terminal" evidence="14">
    <location>
        <begin position="49"/>
        <end position="156"/>
    </location>
</feature>
<dbReference type="GO" id="GO:0032580">
    <property type="term" value="C:Golgi cisterna membrane"/>
    <property type="evidence" value="ECO:0007669"/>
    <property type="project" value="UniProtKB-SubCell"/>
</dbReference>
<comment type="subcellular location">
    <subcellularLocation>
        <location evidence="1 12">Golgi apparatus</location>
        <location evidence="1 12">Golgi stack membrane</location>
        <topology evidence="1 12">Single-pass type II membrane protein</topology>
    </subcellularLocation>
</comment>
<evidence type="ECO:0000256" key="9">
    <source>
        <dbReference type="ARBA" id="ARBA00023034"/>
    </source>
</evidence>
<evidence type="ECO:0000313" key="15">
    <source>
        <dbReference type="EMBL" id="KJH45025.1"/>
    </source>
</evidence>
<dbReference type="AlphaFoldDB" id="A0A0D8XKC6"/>
<organism evidence="15 16">
    <name type="scientific">Dictyocaulus viviparus</name>
    <name type="common">Bovine lungworm</name>
    <dbReference type="NCBI Taxonomy" id="29172"/>
    <lineage>
        <taxon>Eukaryota</taxon>
        <taxon>Metazoa</taxon>
        <taxon>Ecdysozoa</taxon>
        <taxon>Nematoda</taxon>
        <taxon>Chromadorea</taxon>
        <taxon>Rhabditida</taxon>
        <taxon>Rhabditina</taxon>
        <taxon>Rhabditomorpha</taxon>
        <taxon>Strongyloidea</taxon>
        <taxon>Metastrongylidae</taxon>
        <taxon>Dictyocaulus</taxon>
    </lineage>
</organism>
<dbReference type="UniPathway" id="UPA00378"/>
<dbReference type="InterPro" id="IPR001503">
    <property type="entry name" value="Glyco_trans_10"/>
</dbReference>
<keyword evidence="7" id="KW-0735">Signal-anchor</keyword>
<dbReference type="Pfam" id="PF00852">
    <property type="entry name" value="Glyco_transf_10"/>
    <property type="match status" value="1"/>
</dbReference>
<dbReference type="InterPro" id="IPR038577">
    <property type="entry name" value="GT10-like_C_sf"/>
</dbReference>
<evidence type="ECO:0000256" key="11">
    <source>
        <dbReference type="ARBA" id="ARBA00023180"/>
    </source>
</evidence>
<dbReference type="PANTHER" id="PTHR48438:SF1">
    <property type="entry name" value="ALPHA-(1,3)-FUCOSYLTRANSFERASE C-RELATED"/>
    <property type="match status" value="1"/>
</dbReference>
<evidence type="ECO:0000259" key="14">
    <source>
        <dbReference type="Pfam" id="PF17039"/>
    </source>
</evidence>
<dbReference type="EC" id="2.4.1.-" evidence="12"/>
<evidence type="ECO:0000256" key="1">
    <source>
        <dbReference type="ARBA" id="ARBA00004447"/>
    </source>
</evidence>
<evidence type="ECO:0000256" key="4">
    <source>
        <dbReference type="ARBA" id="ARBA00022676"/>
    </source>
</evidence>
<evidence type="ECO:0000313" key="16">
    <source>
        <dbReference type="Proteomes" id="UP000053766"/>
    </source>
</evidence>
<keyword evidence="4 12" id="KW-0328">Glycosyltransferase</keyword>
<keyword evidence="6 12" id="KW-0812">Transmembrane</keyword>
<comment type="pathway">
    <text evidence="2">Protein modification; protein glycosylation.</text>
</comment>